<name>A0A445GMQ0_GLYSO</name>
<sequence length="124" mass="13793">MPKGIVSFKRIVLPVTLHGLSDFPHRMSDTLLWELKVKSLGEMLLARGLHRISNVMRQGNVSFERRVLLLPKDANFWSNSAIPLCKFEVHTSGQIEDQSSKGVEVYSACKIFGGDALGIGAREI</sequence>
<dbReference type="GO" id="GO:0006282">
    <property type="term" value="P:regulation of DNA repair"/>
    <property type="evidence" value="ECO:0007669"/>
    <property type="project" value="InterPro"/>
</dbReference>
<proteinExistence type="predicted"/>
<keyword evidence="2" id="KW-0378">Hydrolase</keyword>
<dbReference type="GO" id="GO:0004649">
    <property type="term" value="F:poly(ADP-ribose) glycohydrolase activity"/>
    <property type="evidence" value="ECO:0007669"/>
    <property type="project" value="InterPro"/>
</dbReference>
<dbReference type="Pfam" id="PF05028">
    <property type="entry name" value="PARG_cat_C"/>
    <property type="match status" value="1"/>
</dbReference>
<dbReference type="EMBL" id="QZWG01000015">
    <property type="protein sequence ID" value="RZB62518.1"/>
    <property type="molecule type" value="Genomic_DNA"/>
</dbReference>
<organism evidence="2 3">
    <name type="scientific">Glycine soja</name>
    <name type="common">Wild soybean</name>
    <dbReference type="NCBI Taxonomy" id="3848"/>
    <lineage>
        <taxon>Eukaryota</taxon>
        <taxon>Viridiplantae</taxon>
        <taxon>Streptophyta</taxon>
        <taxon>Embryophyta</taxon>
        <taxon>Tracheophyta</taxon>
        <taxon>Spermatophyta</taxon>
        <taxon>Magnoliopsida</taxon>
        <taxon>eudicotyledons</taxon>
        <taxon>Gunneridae</taxon>
        <taxon>Pentapetalae</taxon>
        <taxon>rosids</taxon>
        <taxon>fabids</taxon>
        <taxon>Fabales</taxon>
        <taxon>Fabaceae</taxon>
        <taxon>Papilionoideae</taxon>
        <taxon>50 kb inversion clade</taxon>
        <taxon>NPAAA clade</taxon>
        <taxon>indigoferoid/millettioid clade</taxon>
        <taxon>Phaseoleae</taxon>
        <taxon>Glycine</taxon>
        <taxon>Glycine subgen. Soja</taxon>
    </lineage>
</organism>
<dbReference type="AlphaFoldDB" id="A0A445GMQ0"/>
<protein>
    <submittedName>
        <fullName evidence="2">Putative poly(ADP-ribose) glycohydrolase 2</fullName>
    </submittedName>
</protein>
<accession>A0A445GMQ0</accession>
<reference evidence="2 3" key="1">
    <citation type="submission" date="2018-09" db="EMBL/GenBank/DDBJ databases">
        <title>A high-quality reference genome of wild soybean provides a powerful tool to mine soybean genomes.</title>
        <authorList>
            <person name="Xie M."/>
            <person name="Chung C.Y.L."/>
            <person name="Li M.-W."/>
            <person name="Wong F.-L."/>
            <person name="Chan T.-F."/>
            <person name="Lam H.-M."/>
        </authorList>
    </citation>
    <scope>NUCLEOTIDE SEQUENCE [LARGE SCALE GENOMIC DNA]</scope>
    <source>
        <strain evidence="3">cv. W05</strain>
        <tissue evidence="2">Hypocotyl of etiolated seedlings</tissue>
    </source>
</reference>
<evidence type="ECO:0000259" key="1">
    <source>
        <dbReference type="Pfam" id="PF05028"/>
    </source>
</evidence>
<dbReference type="Proteomes" id="UP000289340">
    <property type="component" value="Chromosome 15"/>
</dbReference>
<evidence type="ECO:0000313" key="2">
    <source>
        <dbReference type="EMBL" id="RZB62518.1"/>
    </source>
</evidence>
<dbReference type="InterPro" id="IPR046372">
    <property type="entry name" value="PARG_cat_C"/>
</dbReference>
<keyword evidence="3" id="KW-1185">Reference proteome</keyword>
<feature type="domain" description="PARG catalytic Macro" evidence="1">
    <location>
        <begin position="75"/>
        <end position="121"/>
    </location>
</feature>
<comment type="caution">
    <text evidence="2">The sequence shown here is derived from an EMBL/GenBank/DDBJ whole genome shotgun (WGS) entry which is preliminary data.</text>
</comment>
<gene>
    <name evidence="2" type="ORF">D0Y65_039689</name>
</gene>
<evidence type="ECO:0000313" key="3">
    <source>
        <dbReference type="Proteomes" id="UP000289340"/>
    </source>
</evidence>